<feature type="region of interest" description="Disordered" evidence="1">
    <location>
        <begin position="412"/>
        <end position="452"/>
    </location>
</feature>
<evidence type="ECO:0000313" key="3">
    <source>
        <dbReference type="Proteomes" id="UP001190700"/>
    </source>
</evidence>
<dbReference type="EMBL" id="LGRX02035926">
    <property type="protein sequence ID" value="KAK3232694.1"/>
    <property type="molecule type" value="Genomic_DNA"/>
</dbReference>
<reference evidence="2 3" key="1">
    <citation type="journal article" date="2015" name="Genome Biol. Evol.">
        <title>Comparative Genomics of a Bacterivorous Green Alga Reveals Evolutionary Causalities and Consequences of Phago-Mixotrophic Mode of Nutrition.</title>
        <authorList>
            <person name="Burns J.A."/>
            <person name="Paasch A."/>
            <person name="Narechania A."/>
            <person name="Kim E."/>
        </authorList>
    </citation>
    <scope>NUCLEOTIDE SEQUENCE [LARGE SCALE GENOMIC DNA]</scope>
    <source>
        <strain evidence="2 3">PLY_AMNH</strain>
    </source>
</reference>
<feature type="region of interest" description="Disordered" evidence="1">
    <location>
        <begin position="102"/>
        <end position="136"/>
    </location>
</feature>
<proteinExistence type="predicted"/>
<dbReference type="Proteomes" id="UP001190700">
    <property type="component" value="Unassembled WGS sequence"/>
</dbReference>
<dbReference type="AlphaFoldDB" id="A0AAE0BB56"/>
<sequence length="452" mass="50879">MGHTPAPVNDNQGRGKWWGIDTMELSVGTGPVDARDPEEPAEEDTAPQTAKASARTTILAVRTHRGGKEYLLGPVDPQGEAWVTEEILLTGGVEGIDPSQAEQAAASFHNGEREEQQGQRPKEREPLSGTPTRHAHYWPGVTKLKIDTEPFNPDWDAAPTGRYVASTGTDSTDQAHTPAGEARRRSFEEQEPQLGAIHGFATYWEELGAFEFNLEYTAMDLDRALQEALMSTMAKSPVLGVGIYPAWTRTPAKAYCRRHHTLRNPRPANPEVHSMDMMSDMAAAKTAMDTASQYDVVFEPHPMRKWEIPIMSRRQGWRNAGNEVPKEDRTPEAARTMRQTWRDRGLADITITEYHAANTAWSLDRIKEDSKVRWLKAMERTPMHALQQEGQGQGTHWEDPGRRHLWLRARRNVENPTVDTPESAQDQDQSHQGTEVGEPEENHQEHMLLEEL</sequence>
<evidence type="ECO:0000313" key="2">
    <source>
        <dbReference type="EMBL" id="KAK3232694.1"/>
    </source>
</evidence>
<keyword evidence="3" id="KW-1185">Reference proteome</keyword>
<protein>
    <submittedName>
        <fullName evidence="2">Uncharacterized protein</fullName>
    </submittedName>
</protein>
<organism evidence="2 3">
    <name type="scientific">Cymbomonas tetramitiformis</name>
    <dbReference type="NCBI Taxonomy" id="36881"/>
    <lineage>
        <taxon>Eukaryota</taxon>
        <taxon>Viridiplantae</taxon>
        <taxon>Chlorophyta</taxon>
        <taxon>Pyramimonadophyceae</taxon>
        <taxon>Pyramimonadales</taxon>
        <taxon>Pyramimonadaceae</taxon>
        <taxon>Cymbomonas</taxon>
    </lineage>
</organism>
<gene>
    <name evidence="2" type="ORF">CYMTET_56964</name>
</gene>
<comment type="caution">
    <text evidence="2">The sequence shown here is derived from an EMBL/GenBank/DDBJ whole genome shotgun (WGS) entry which is preliminary data.</text>
</comment>
<name>A0AAE0BB56_9CHLO</name>
<accession>A0AAE0BB56</accession>
<feature type="region of interest" description="Disordered" evidence="1">
    <location>
        <begin position="1"/>
        <end position="55"/>
    </location>
</feature>
<evidence type="ECO:0000256" key="1">
    <source>
        <dbReference type="SAM" id="MobiDB-lite"/>
    </source>
</evidence>
<feature type="compositionally biased region" description="Basic and acidic residues" evidence="1">
    <location>
        <begin position="110"/>
        <end position="126"/>
    </location>
</feature>
<feature type="compositionally biased region" description="Polar residues" evidence="1">
    <location>
        <begin position="414"/>
        <end position="433"/>
    </location>
</feature>
<feature type="compositionally biased region" description="Basic and acidic residues" evidence="1">
    <location>
        <begin position="440"/>
        <end position="452"/>
    </location>
</feature>